<sequence>MGNFVLGFVQIFSFLCV</sequence>
<protein>
    <submittedName>
        <fullName evidence="1">Uncharacterized protein</fullName>
    </submittedName>
</protein>
<organism evidence="1">
    <name type="scientific">Rhizophora mucronata</name>
    <name type="common">Asiatic mangrove</name>
    <dbReference type="NCBI Taxonomy" id="61149"/>
    <lineage>
        <taxon>Eukaryota</taxon>
        <taxon>Viridiplantae</taxon>
        <taxon>Streptophyta</taxon>
        <taxon>Embryophyta</taxon>
        <taxon>Tracheophyta</taxon>
        <taxon>Spermatophyta</taxon>
        <taxon>Magnoliopsida</taxon>
        <taxon>eudicotyledons</taxon>
        <taxon>Gunneridae</taxon>
        <taxon>Pentapetalae</taxon>
        <taxon>rosids</taxon>
        <taxon>fabids</taxon>
        <taxon>Malpighiales</taxon>
        <taxon>Rhizophoraceae</taxon>
        <taxon>Rhizophora</taxon>
    </lineage>
</organism>
<evidence type="ECO:0000313" key="1">
    <source>
        <dbReference type="EMBL" id="MBX32967.1"/>
    </source>
</evidence>
<name>A0A2P2MRX1_RHIMU</name>
<proteinExistence type="predicted"/>
<dbReference type="EMBL" id="GGEC01052483">
    <property type="protein sequence ID" value="MBX32967.1"/>
    <property type="molecule type" value="Transcribed_RNA"/>
</dbReference>
<reference evidence="1" key="1">
    <citation type="submission" date="2018-02" db="EMBL/GenBank/DDBJ databases">
        <title>Rhizophora mucronata_Transcriptome.</title>
        <authorList>
            <person name="Meera S.P."/>
            <person name="Sreeshan A."/>
            <person name="Augustine A."/>
        </authorList>
    </citation>
    <scope>NUCLEOTIDE SEQUENCE</scope>
    <source>
        <tissue evidence="1">Leaf</tissue>
    </source>
</reference>
<dbReference type="AlphaFoldDB" id="A0A2P2MRX1"/>
<accession>A0A2P2MRX1</accession>